<dbReference type="PANTHER" id="PTHR22911">
    <property type="entry name" value="ACYL-MALONYL CONDENSING ENZYME-RELATED"/>
    <property type="match status" value="1"/>
</dbReference>
<keyword evidence="2 5" id="KW-0812">Transmembrane</keyword>
<feature type="transmembrane region" description="Helical" evidence="5">
    <location>
        <begin position="25"/>
        <end position="43"/>
    </location>
</feature>
<reference evidence="7 8" key="1">
    <citation type="submission" date="2019-06" db="EMBL/GenBank/DDBJ databases">
        <title>Sulfurimonas gotlandica sp. nov., a chemoautotrophic and psychrotolerant epsilonproteobacterium isolated from a pelagic redoxcline, and an emended description of the genus Sulfurimonas.</title>
        <authorList>
            <person name="Wang S."/>
            <person name="Jiang L."/>
            <person name="Shao Z."/>
        </authorList>
    </citation>
    <scope>NUCLEOTIDE SEQUENCE [LARGE SCALE GENOMIC DNA]</scope>
    <source>
        <strain evidence="7 8">B2</strain>
    </source>
</reference>
<dbReference type="Proteomes" id="UP000593910">
    <property type="component" value="Chromosome"/>
</dbReference>
<feature type="transmembrane region" description="Helical" evidence="5">
    <location>
        <begin position="85"/>
        <end position="103"/>
    </location>
</feature>
<keyword evidence="8" id="KW-1185">Reference proteome</keyword>
<organism evidence="7 8">
    <name type="scientific">Sulfurimonas marina</name>
    <dbReference type="NCBI Taxonomy" id="2590551"/>
    <lineage>
        <taxon>Bacteria</taxon>
        <taxon>Pseudomonadati</taxon>
        <taxon>Campylobacterota</taxon>
        <taxon>Epsilonproteobacteria</taxon>
        <taxon>Campylobacterales</taxon>
        <taxon>Sulfurimonadaceae</taxon>
        <taxon>Sulfurimonas</taxon>
    </lineage>
</organism>
<accession>A0A7M1AYD8</accession>
<evidence type="ECO:0000313" key="8">
    <source>
        <dbReference type="Proteomes" id="UP000593910"/>
    </source>
</evidence>
<gene>
    <name evidence="7" type="ORF">FJR03_01915</name>
</gene>
<dbReference type="InterPro" id="IPR037185">
    <property type="entry name" value="EmrE-like"/>
</dbReference>
<dbReference type="KEGG" id="smax:FJR03_01915"/>
<evidence type="ECO:0000256" key="5">
    <source>
        <dbReference type="SAM" id="Phobius"/>
    </source>
</evidence>
<feature type="domain" description="EamA" evidence="6">
    <location>
        <begin position="1"/>
        <end position="126"/>
    </location>
</feature>
<evidence type="ECO:0000256" key="2">
    <source>
        <dbReference type="ARBA" id="ARBA00022692"/>
    </source>
</evidence>
<protein>
    <submittedName>
        <fullName evidence="7">DMT family transporter</fullName>
    </submittedName>
</protein>
<proteinExistence type="predicted"/>
<dbReference type="InterPro" id="IPR000620">
    <property type="entry name" value="EamA_dom"/>
</dbReference>
<dbReference type="AlphaFoldDB" id="A0A7M1AYD8"/>
<evidence type="ECO:0000256" key="4">
    <source>
        <dbReference type="ARBA" id="ARBA00023136"/>
    </source>
</evidence>
<name>A0A7M1AYD8_9BACT</name>
<comment type="subcellular location">
    <subcellularLocation>
        <location evidence="1">Membrane</location>
        <topology evidence="1">Multi-pass membrane protein</topology>
    </subcellularLocation>
</comment>
<dbReference type="SUPFAM" id="SSF103481">
    <property type="entry name" value="Multidrug resistance efflux transporter EmrE"/>
    <property type="match status" value="2"/>
</dbReference>
<dbReference type="PANTHER" id="PTHR22911:SF6">
    <property type="entry name" value="SOLUTE CARRIER FAMILY 35 MEMBER G1"/>
    <property type="match status" value="1"/>
</dbReference>
<feature type="transmembrane region" description="Helical" evidence="5">
    <location>
        <begin position="135"/>
        <end position="154"/>
    </location>
</feature>
<dbReference type="EMBL" id="CP041165">
    <property type="protein sequence ID" value="QOP42336.1"/>
    <property type="molecule type" value="Genomic_DNA"/>
</dbReference>
<dbReference type="GO" id="GO:0016020">
    <property type="term" value="C:membrane"/>
    <property type="evidence" value="ECO:0007669"/>
    <property type="project" value="UniProtKB-SubCell"/>
</dbReference>
<feature type="transmembrane region" description="Helical" evidence="5">
    <location>
        <begin position="264"/>
        <end position="281"/>
    </location>
</feature>
<dbReference type="Pfam" id="PF00892">
    <property type="entry name" value="EamA"/>
    <property type="match status" value="1"/>
</dbReference>
<feature type="transmembrane region" description="Helical" evidence="5">
    <location>
        <begin position="110"/>
        <end position="129"/>
    </location>
</feature>
<feature type="transmembrane region" description="Helical" evidence="5">
    <location>
        <begin position="239"/>
        <end position="258"/>
    </location>
</feature>
<evidence type="ECO:0000256" key="1">
    <source>
        <dbReference type="ARBA" id="ARBA00004141"/>
    </source>
</evidence>
<feature type="transmembrane region" description="Helical" evidence="5">
    <location>
        <begin position="209"/>
        <end position="227"/>
    </location>
</feature>
<sequence>MLLSALISALNGALTKILADDMSALEIVFFRNMIGIFLILYALRHTPPKLSGGSFHLLLTRGLFGFLAMILFFYTITTIPLGEAITLNKTSPFFVTILAFYLLDEKLSPMTLLALLIGFLGVILIVKPFGMSLSYEHILGVFGGFFAAAAYTTIKRIKDIYDSRVIVLSFVGVGTILPSLLFLAAPYITAPESIAFLFPEFIMPSSFKLWALIAFMALISTLSQWLLTKAYSAKKLSVVGVISYTNIPFAIGFGFLLGDAFPDNLTFLGIALIIFGGILVGRKKS</sequence>
<evidence type="ECO:0000256" key="3">
    <source>
        <dbReference type="ARBA" id="ARBA00022989"/>
    </source>
</evidence>
<feature type="transmembrane region" description="Helical" evidence="5">
    <location>
        <begin position="55"/>
        <end position="79"/>
    </location>
</feature>
<keyword evidence="4 5" id="KW-0472">Membrane</keyword>
<feature type="transmembrane region" description="Helical" evidence="5">
    <location>
        <begin position="166"/>
        <end position="189"/>
    </location>
</feature>
<keyword evidence="3 5" id="KW-1133">Transmembrane helix</keyword>
<evidence type="ECO:0000313" key="7">
    <source>
        <dbReference type="EMBL" id="QOP42336.1"/>
    </source>
</evidence>
<evidence type="ECO:0000259" key="6">
    <source>
        <dbReference type="Pfam" id="PF00892"/>
    </source>
</evidence>